<sequence>MFFQIKSYLTFLWHSKNEHAVHSPFVFNLITKCFYNKQSKPEYKLLKTYRNILLQNRSTIDVSDFGAGSKVFKSTNRSVLKIAKTAGTSYKRAKLLFRITNYFQSAKILELGTSLGLATVALSLGNKNAKITSLEGCKNTMDVAKVNLDKICYPNVELIATEFGDFITETNLNSKIFDLIYFDGNHQKQATLDYFDQLIATITNDTVWIFDDIHWSAAMEETWKIIQGHSKVTVTIDTYQWGFVFFRREQPKEHFILRV</sequence>
<gene>
    <name evidence="1" type="ORF">SAMN05444396_11510</name>
</gene>
<dbReference type="Proteomes" id="UP000184036">
    <property type="component" value="Unassembled WGS sequence"/>
</dbReference>
<dbReference type="AlphaFoldDB" id="A0A1M5K113"/>
<dbReference type="OrthoDB" id="5464618at2"/>
<proteinExistence type="predicted"/>
<dbReference type="InterPro" id="IPR029063">
    <property type="entry name" value="SAM-dependent_MTases_sf"/>
</dbReference>
<organism evidence="1 2">
    <name type="scientific">Flavobacterium segetis</name>
    <dbReference type="NCBI Taxonomy" id="271157"/>
    <lineage>
        <taxon>Bacteria</taxon>
        <taxon>Pseudomonadati</taxon>
        <taxon>Bacteroidota</taxon>
        <taxon>Flavobacteriia</taxon>
        <taxon>Flavobacteriales</taxon>
        <taxon>Flavobacteriaceae</taxon>
        <taxon>Flavobacterium</taxon>
    </lineage>
</organism>
<reference evidence="2" key="1">
    <citation type="submission" date="2016-11" db="EMBL/GenBank/DDBJ databases">
        <authorList>
            <person name="Varghese N."/>
            <person name="Submissions S."/>
        </authorList>
    </citation>
    <scope>NUCLEOTIDE SEQUENCE [LARGE SCALE GENOMIC DNA]</scope>
    <source>
        <strain evidence="2">DSM 19741</strain>
    </source>
</reference>
<keyword evidence="1" id="KW-0808">Transferase</keyword>
<dbReference type="SUPFAM" id="SSF53335">
    <property type="entry name" value="S-adenosyl-L-methionine-dependent methyltransferases"/>
    <property type="match status" value="1"/>
</dbReference>
<keyword evidence="2" id="KW-1185">Reference proteome</keyword>
<evidence type="ECO:0000313" key="2">
    <source>
        <dbReference type="Proteomes" id="UP000184036"/>
    </source>
</evidence>
<dbReference type="CDD" id="cd02440">
    <property type="entry name" value="AdoMet_MTases"/>
    <property type="match status" value="1"/>
</dbReference>
<dbReference type="EMBL" id="FQWE01000015">
    <property type="protein sequence ID" value="SHG46220.1"/>
    <property type="molecule type" value="Genomic_DNA"/>
</dbReference>
<dbReference type="Gene3D" id="3.40.50.150">
    <property type="entry name" value="Vaccinia Virus protein VP39"/>
    <property type="match status" value="1"/>
</dbReference>
<dbReference type="STRING" id="271157.SAMN05444396_11510"/>
<dbReference type="RefSeq" id="WP_072994007.1">
    <property type="nucleotide sequence ID" value="NZ_FQWE01000015.1"/>
</dbReference>
<dbReference type="GO" id="GO:0008168">
    <property type="term" value="F:methyltransferase activity"/>
    <property type="evidence" value="ECO:0007669"/>
    <property type="project" value="UniProtKB-KW"/>
</dbReference>
<name>A0A1M5K113_9FLAO</name>
<protein>
    <submittedName>
        <fullName evidence="1">Methyltransferase domain-containing protein</fullName>
    </submittedName>
</protein>
<dbReference type="GO" id="GO:0032259">
    <property type="term" value="P:methylation"/>
    <property type="evidence" value="ECO:0007669"/>
    <property type="project" value="UniProtKB-KW"/>
</dbReference>
<dbReference type="Pfam" id="PF13578">
    <property type="entry name" value="Methyltransf_24"/>
    <property type="match status" value="1"/>
</dbReference>
<evidence type="ECO:0000313" key="1">
    <source>
        <dbReference type="EMBL" id="SHG46220.1"/>
    </source>
</evidence>
<keyword evidence="1" id="KW-0489">Methyltransferase</keyword>
<accession>A0A1M5K113</accession>